<keyword evidence="2" id="KW-1185">Reference proteome</keyword>
<dbReference type="RefSeq" id="WP_065539150.1">
    <property type="nucleotide sequence ID" value="NZ_CAPDLJ010000012.1"/>
</dbReference>
<reference evidence="2" key="1">
    <citation type="submission" date="2016-04" db="EMBL/GenBank/DDBJ databases">
        <title>Complete Genome Sequences of Twelve Strains of a Stable Defined Moderately Diverse Mouse Microbiota 2 (sDMDMm2).</title>
        <authorList>
            <person name="Uchimura Y."/>
            <person name="Wyss M."/>
            <person name="Brugiroux S."/>
            <person name="Limenitakis J.P."/>
            <person name="Stecher B."/>
            <person name="McCoy K.D."/>
            <person name="Macpherson A.J."/>
        </authorList>
    </citation>
    <scope>NUCLEOTIDE SEQUENCE [LARGE SCALE GENOMIC DNA]</scope>
    <source>
        <strain evidence="2">I48</strain>
    </source>
</reference>
<proteinExistence type="predicted"/>
<dbReference type="KEGG" id="bcae:A4V03_12405"/>
<dbReference type="OrthoDB" id="1047493at2"/>
<accession>A0A1C7H149</accession>
<protein>
    <submittedName>
        <fullName evidence="1">Uncharacterized protein</fullName>
    </submittedName>
</protein>
<evidence type="ECO:0000313" key="2">
    <source>
        <dbReference type="Proteomes" id="UP000092631"/>
    </source>
</evidence>
<gene>
    <name evidence="1" type="ORF">A4V03_12405</name>
</gene>
<sequence>MKKRITQDDYIKANRKASREAEIEMYGHPICHKRVHQSKKVYNRRKIKAADKKLPYFFLQDSVTISRKLKRSLSIYLSNYLYNPS</sequence>
<dbReference type="GeneID" id="82187946"/>
<evidence type="ECO:0000313" key="1">
    <source>
        <dbReference type="EMBL" id="ANU58269.1"/>
    </source>
</evidence>
<organism evidence="1 2">
    <name type="scientific">Bacteroides caecimuris</name>
    <dbReference type="NCBI Taxonomy" id="1796613"/>
    <lineage>
        <taxon>Bacteria</taxon>
        <taxon>Pseudomonadati</taxon>
        <taxon>Bacteroidota</taxon>
        <taxon>Bacteroidia</taxon>
        <taxon>Bacteroidales</taxon>
        <taxon>Bacteroidaceae</taxon>
        <taxon>Bacteroides</taxon>
    </lineage>
</organism>
<dbReference type="Proteomes" id="UP000092631">
    <property type="component" value="Chromosome"/>
</dbReference>
<dbReference type="EMBL" id="CP015401">
    <property type="protein sequence ID" value="ANU58269.1"/>
    <property type="molecule type" value="Genomic_DNA"/>
</dbReference>
<dbReference type="STRING" id="1796613.A4V03_12405"/>
<name>A0A1C7H149_9BACE</name>
<dbReference type="AlphaFoldDB" id="A0A1C7H149"/>